<proteinExistence type="predicted"/>
<evidence type="ECO:0000256" key="1">
    <source>
        <dbReference type="SAM" id="MobiDB-lite"/>
    </source>
</evidence>
<sequence>MCINCLSNCSTDYPFCDSNCRLVYLMKLESTAYFKGEFKYPEYEEERQLFFKQPNKDPNPKLKPISMLKSLR</sequence>
<feature type="region of interest" description="Disordered" evidence="1">
    <location>
        <begin position="53"/>
        <end position="72"/>
    </location>
</feature>
<name>A0A6C0JRB9_9ZZZZ</name>
<organism evidence="2">
    <name type="scientific">viral metagenome</name>
    <dbReference type="NCBI Taxonomy" id="1070528"/>
    <lineage>
        <taxon>unclassified sequences</taxon>
        <taxon>metagenomes</taxon>
        <taxon>organismal metagenomes</taxon>
    </lineage>
</organism>
<accession>A0A6C0JRB9</accession>
<dbReference type="EMBL" id="MN740696">
    <property type="protein sequence ID" value="QHU08315.1"/>
    <property type="molecule type" value="Genomic_DNA"/>
</dbReference>
<evidence type="ECO:0000313" key="2">
    <source>
        <dbReference type="EMBL" id="QHU08315.1"/>
    </source>
</evidence>
<reference evidence="2" key="1">
    <citation type="journal article" date="2020" name="Nature">
        <title>Giant virus diversity and host interactions through global metagenomics.</title>
        <authorList>
            <person name="Schulz F."/>
            <person name="Roux S."/>
            <person name="Paez-Espino D."/>
            <person name="Jungbluth S."/>
            <person name="Walsh D.A."/>
            <person name="Denef V.J."/>
            <person name="McMahon K.D."/>
            <person name="Konstantinidis K.T."/>
            <person name="Eloe-Fadrosh E.A."/>
            <person name="Kyrpides N.C."/>
            <person name="Woyke T."/>
        </authorList>
    </citation>
    <scope>NUCLEOTIDE SEQUENCE</scope>
    <source>
        <strain evidence="2">GVMAG-S-1062768-28</strain>
    </source>
</reference>
<protein>
    <submittedName>
        <fullName evidence="2">Uncharacterized protein</fullName>
    </submittedName>
</protein>
<dbReference type="AlphaFoldDB" id="A0A6C0JRB9"/>